<evidence type="ECO:0000313" key="5">
    <source>
        <dbReference type="EMBL" id="GHD12455.1"/>
    </source>
</evidence>
<dbReference type="GO" id="GO:0006950">
    <property type="term" value="P:response to stress"/>
    <property type="evidence" value="ECO:0007669"/>
    <property type="project" value="TreeGrafter"/>
</dbReference>
<organism evidence="5 6">
    <name type="scientific">Tianweitania populi</name>
    <dbReference type="NCBI Taxonomy" id="1607949"/>
    <lineage>
        <taxon>Bacteria</taxon>
        <taxon>Pseudomonadati</taxon>
        <taxon>Pseudomonadota</taxon>
        <taxon>Alphaproteobacteria</taxon>
        <taxon>Hyphomicrobiales</taxon>
        <taxon>Phyllobacteriaceae</taxon>
        <taxon>Tianweitania</taxon>
    </lineage>
</organism>
<dbReference type="PROSITE" id="PS50995">
    <property type="entry name" value="HTH_MARR_2"/>
    <property type="match status" value="1"/>
</dbReference>
<dbReference type="InterPro" id="IPR023187">
    <property type="entry name" value="Tscrpt_reg_MarR-type_CS"/>
</dbReference>
<dbReference type="Pfam" id="PF12802">
    <property type="entry name" value="MarR_2"/>
    <property type="match status" value="1"/>
</dbReference>
<dbReference type="PANTHER" id="PTHR33164">
    <property type="entry name" value="TRANSCRIPTIONAL REGULATOR, MARR FAMILY"/>
    <property type="match status" value="1"/>
</dbReference>
<evidence type="ECO:0000313" key="6">
    <source>
        <dbReference type="Proteomes" id="UP000630142"/>
    </source>
</evidence>
<evidence type="ECO:0000256" key="2">
    <source>
        <dbReference type="ARBA" id="ARBA00023125"/>
    </source>
</evidence>
<protein>
    <submittedName>
        <fullName evidence="5">MarR family transcriptional regulator</fullName>
    </submittedName>
</protein>
<dbReference type="PANTHER" id="PTHR33164:SF43">
    <property type="entry name" value="HTH-TYPE TRANSCRIPTIONAL REPRESSOR YETL"/>
    <property type="match status" value="1"/>
</dbReference>
<sequence length="143" mass="16087">MTQPTDKQLATLGAAFNTFTRRYKLADALGPEKPLNELDKQALFYVAEHPECGPSDIARFLAVPHTTISSATDRLAKRGLLKRTRPEEDRRAVALDLSDEGRRRVEGFLAAYRELHLRMLQPLSTAERDAFVGMITKIVYDEG</sequence>
<dbReference type="PRINTS" id="PR00598">
    <property type="entry name" value="HTHMARR"/>
</dbReference>
<evidence type="ECO:0000256" key="3">
    <source>
        <dbReference type="ARBA" id="ARBA00023163"/>
    </source>
</evidence>
<feature type="domain" description="HTH marR-type" evidence="4">
    <location>
        <begin position="1"/>
        <end position="140"/>
    </location>
</feature>
<dbReference type="SMART" id="SM00347">
    <property type="entry name" value="HTH_MARR"/>
    <property type="match status" value="1"/>
</dbReference>
<dbReference type="InterPro" id="IPR039422">
    <property type="entry name" value="MarR/SlyA-like"/>
</dbReference>
<dbReference type="InterPro" id="IPR000835">
    <property type="entry name" value="HTH_MarR-typ"/>
</dbReference>
<dbReference type="InterPro" id="IPR036390">
    <property type="entry name" value="WH_DNA-bd_sf"/>
</dbReference>
<keyword evidence="1" id="KW-0805">Transcription regulation</keyword>
<proteinExistence type="predicted"/>
<gene>
    <name evidence="5" type="primary">atsB</name>
    <name evidence="5" type="ORF">GCM10016234_16790</name>
</gene>
<dbReference type="GO" id="GO:0003677">
    <property type="term" value="F:DNA binding"/>
    <property type="evidence" value="ECO:0007669"/>
    <property type="project" value="UniProtKB-KW"/>
</dbReference>
<dbReference type="EMBL" id="BMZQ01000001">
    <property type="protein sequence ID" value="GHD12455.1"/>
    <property type="molecule type" value="Genomic_DNA"/>
</dbReference>
<reference evidence="5" key="2">
    <citation type="submission" date="2020-09" db="EMBL/GenBank/DDBJ databases">
        <authorList>
            <person name="Sun Q."/>
            <person name="Kim S."/>
        </authorList>
    </citation>
    <scope>NUCLEOTIDE SEQUENCE</scope>
    <source>
        <strain evidence="5">KCTC 42249</strain>
    </source>
</reference>
<dbReference type="Gene3D" id="1.10.10.10">
    <property type="entry name" value="Winged helix-like DNA-binding domain superfamily/Winged helix DNA-binding domain"/>
    <property type="match status" value="1"/>
</dbReference>
<dbReference type="Proteomes" id="UP000630142">
    <property type="component" value="Unassembled WGS sequence"/>
</dbReference>
<name>A0A8J3GJJ5_9HYPH</name>
<evidence type="ECO:0000259" key="4">
    <source>
        <dbReference type="PROSITE" id="PS50995"/>
    </source>
</evidence>
<comment type="caution">
    <text evidence="5">The sequence shown here is derived from an EMBL/GenBank/DDBJ whole genome shotgun (WGS) entry which is preliminary data.</text>
</comment>
<dbReference type="PROSITE" id="PS01117">
    <property type="entry name" value="HTH_MARR_1"/>
    <property type="match status" value="1"/>
</dbReference>
<dbReference type="InterPro" id="IPR036388">
    <property type="entry name" value="WH-like_DNA-bd_sf"/>
</dbReference>
<dbReference type="AlphaFoldDB" id="A0A8J3GJJ5"/>
<keyword evidence="3" id="KW-0804">Transcription</keyword>
<reference evidence="5" key="1">
    <citation type="journal article" date="2014" name="Int. J. Syst. Evol. Microbiol.">
        <title>Complete genome sequence of Corynebacterium casei LMG S-19264T (=DSM 44701T), isolated from a smear-ripened cheese.</title>
        <authorList>
            <consortium name="US DOE Joint Genome Institute (JGI-PGF)"/>
            <person name="Walter F."/>
            <person name="Albersmeier A."/>
            <person name="Kalinowski J."/>
            <person name="Ruckert C."/>
        </authorList>
    </citation>
    <scope>NUCLEOTIDE SEQUENCE</scope>
    <source>
        <strain evidence="5">KCTC 42249</strain>
    </source>
</reference>
<dbReference type="SUPFAM" id="SSF46785">
    <property type="entry name" value="Winged helix' DNA-binding domain"/>
    <property type="match status" value="1"/>
</dbReference>
<accession>A0A8J3GJJ5</accession>
<dbReference type="RefSeq" id="WP_189502977.1">
    <property type="nucleotide sequence ID" value="NZ_BMZQ01000001.1"/>
</dbReference>
<evidence type="ECO:0000256" key="1">
    <source>
        <dbReference type="ARBA" id="ARBA00023015"/>
    </source>
</evidence>
<keyword evidence="6" id="KW-1185">Reference proteome</keyword>
<dbReference type="GO" id="GO:0003700">
    <property type="term" value="F:DNA-binding transcription factor activity"/>
    <property type="evidence" value="ECO:0007669"/>
    <property type="project" value="InterPro"/>
</dbReference>
<keyword evidence="2" id="KW-0238">DNA-binding</keyword>